<protein>
    <submittedName>
        <fullName evidence="9">MFS transporter</fullName>
    </submittedName>
</protein>
<dbReference type="OrthoDB" id="9795150at2"/>
<keyword evidence="5 7" id="KW-1133">Transmembrane helix</keyword>
<dbReference type="InterPro" id="IPR020846">
    <property type="entry name" value="MFS_dom"/>
</dbReference>
<evidence type="ECO:0000256" key="2">
    <source>
        <dbReference type="ARBA" id="ARBA00008335"/>
    </source>
</evidence>
<dbReference type="InterPro" id="IPR036259">
    <property type="entry name" value="MFS_trans_sf"/>
</dbReference>
<dbReference type="PANTHER" id="PTHR23514">
    <property type="entry name" value="BYPASS OF STOP CODON PROTEIN 6"/>
    <property type="match status" value="1"/>
</dbReference>
<feature type="transmembrane region" description="Helical" evidence="7">
    <location>
        <begin position="244"/>
        <end position="262"/>
    </location>
</feature>
<organism evidence="9 10">
    <name type="scientific">Ktedonosporobacter rubrisoli</name>
    <dbReference type="NCBI Taxonomy" id="2509675"/>
    <lineage>
        <taxon>Bacteria</taxon>
        <taxon>Bacillati</taxon>
        <taxon>Chloroflexota</taxon>
        <taxon>Ktedonobacteria</taxon>
        <taxon>Ktedonobacterales</taxon>
        <taxon>Ktedonosporobacteraceae</taxon>
        <taxon>Ktedonosporobacter</taxon>
    </lineage>
</organism>
<dbReference type="Gene3D" id="1.20.1250.20">
    <property type="entry name" value="MFS general substrate transporter like domains"/>
    <property type="match status" value="2"/>
</dbReference>
<feature type="transmembrane region" description="Helical" evidence="7">
    <location>
        <begin position="167"/>
        <end position="185"/>
    </location>
</feature>
<feature type="domain" description="Major facilitator superfamily (MFS) profile" evidence="8">
    <location>
        <begin position="10"/>
        <end position="394"/>
    </location>
</feature>
<dbReference type="InterPro" id="IPR011701">
    <property type="entry name" value="MFS"/>
</dbReference>
<feature type="transmembrane region" description="Helical" evidence="7">
    <location>
        <begin position="142"/>
        <end position="161"/>
    </location>
</feature>
<feature type="transmembrane region" description="Helical" evidence="7">
    <location>
        <begin position="313"/>
        <end position="332"/>
    </location>
</feature>
<dbReference type="Pfam" id="PF07690">
    <property type="entry name" value="MFS_1"/>
    <property type="match status" value="1"/>
</dbReference>
<dbReference type="InterPro" id="IPR051788">
    <property type="entry name" value="MFS_Transporter"/>
</dbReference>
<dbReference type="AlphaFoldDB" id="A0A4P6JK72"/>
<keyword evidence="4 7" id="KW-0812">Transmembrane</keyword>
<feature type="transmembrane region" description="Helical" evidence="7">
    <location>
        <begin position="50"/>
        <end position="68"/>
    </location>
</feature>
<feature type="transmembrane region" description="Helical" evidence="7">
    <location>
        <begin position="344"/>
        <end position="364"/>
    </location>
</feature>
<keyword evidence="10" id="KW-1185">Reference proteome</keyword>
<sequence>MLKRDGKSFQRRLLLSTIFLAQMAVGIINYLPGAILPALALHTSVSLGSIGWIFTGNALGTLLGSMLAGGLTKRLEAKHILIIGLVLMGISTSIISWAPLFSVLFLAEFVQGLGFGLCNVGFNMVIMMAFRDSLSSTFNMLYSAFGIGALLGPFLLSLVLAVLHEPLWAFLVSPALILLVVILLFKQSISADPSAQGQLPAASSETRVVLLQSGFWLAFLQIFLYVGAELSFGNWIVTAVSQKAALPLAFAAPVATIFFLGLTCGRILSAQGLKKGRVQERSLLYTCFVGGGLSILTVAVFPGYLWLSFSATFLVGLCCGPVFPGLAALASARFAKAQGLVSSMISVSSGVSGLIFPVLVGAVFTHAGIGWGLSVPALLIWAVLLPFSLARTQQPKQDLFGRQKLS</sequence>
<feature type="transmembrane region" description="Helical" evidence="7">
    <location>
        <begin position="283"/>
        <end position="307"/>
    </location>
</feature>
<gene>
    <name evidence="9" type="ORF">EPA93_04840</name>
</gene>
<dbReference type="RefSeq" id="WP_129885961.1">
    <property type="nucleotide sequence ID" value="NZ_CP035758.1"/>
</dbReference>
<dbReference type="PRINTS" id="PR01035">
    <property type="entry name" value="TCRTETA"/>
</dbReference>
<comment type="subcellular location">
    <subcellularLocation>
        <location evidence="1">Cell membrane</location>
        <topology evidence="1">Multi-pass membrane protein</topology>
    </subcellularLocation>
</comment>
<reference evidence="9 10" key="1">
    <citation type="submission" date="2019-01" db="EMBL/GenBank/DDBJ databases">
        <title>Ktedonosporobacter rubrisoli SCAWS-G2.</title>
        <authorList>
            <person name="Huang Y."/>
            <person name="Yan B."/>
        </authorList>
    </citation>
    <scope>NUCLEOTIDE SEQUENCE [LARGE SCALE GENOMIC DNA]</scope>
    <source>
        <strain evidence="9 10">SCAWS-G2</strain>
    </source>
</reference>
<dbReference type="GO" id="GO:0005886">
    <property type="term" value="C:plasma membrane"/>
    <property type="evidence" value="ECO:0007669"/>
    <property type="project" value="UniProtKB-SubCell"/>
</dbReference>
<dbReference type="GO" id="GO:0022857">
    <property type="term" value="F:transmembrane transporter activity"/>
    <property type="evidence" value="ECO:0007669"/>
    <property type="project" value="InterPro"/>
</dbReference>
<dbReference type="InterPro" id="IPR001958">
    <property type="entry name" value="Tet-R_TetA/multi-R_MdtG-like"/>
</dbReference>
<dbReference type="SUPFAM" id="SSF103473">
    <property type="entry name" value="MFS general substrate transporter"/>
    <property type="match status" value="1"/>
</dbReference>
<feature type="transmembrane region" description="Helical" evidence="7">
    <location>
        <begin position="113"/>
        <end position="130"/>
    </location>
</feature>
<keyword evidence="3" id="KW-0813">Transport</keyword>
<evidence type="ECO:0000256" key="3">
    <source>
        <dbReference type="ARBA" id="ARBA00022448"/>
    </source>
</evidence>
<evidence type="ECO:0000256" key="7">
    <source>
        <dbReference type="SAM" id="Phobius"/>
    </source>
</evidence>
<comment type="similarity">
    <text evidence="2">Belongs to the major facilitator superfamily.</text>
</comment>
<evidence type="ECO:0000259" key="8">
    <source>
        <dbReference type="PROSITE" id="PS50850"/>
    </source>
</evidence>
<evidence type="ECO:0000256" key="4">
    <source>
        <dbReference type="ARBA" id="ARBA00022692"/>
    </source>
</evidence>
<evidence type="ECO:0000313" key="10">
    <source>
        <dbReference type="Proteomes" id="UP000290365"/>
    </source>
</evidence>
<name>A0A4P6JK72_KTERU</name>
<feature type="transmembrane region" description="Helical" evidence="7">
    <location>
        <begin position="370"/>
        <end position="390"/>
    </location>
</feature>
<evidence type="ECO:0000256" key="6">
    <source>
        <dbReference type="ARBA" id="ARBA00023136"/>
    </source>
</evidence>
<evidence type="ECO:0000256" key="1">
    <source>
        <dbReference type="ARBA" id="ARBA00004651"/>
    </source>
</evidence>
<dbReference type="Proteomes" id="UP000290365">
    <property type="component" value="Chromosome"/>
</dbReference>
<keyword evidence="6 7" id="KW-0472">Membrane</keyword>
<proteinExistence type="inferred from homology"/>
<accession>A0A4P6JK72</accession>
<evidence type="ECO:0000313" key="9">
    <source>
        <dbReference type="EMBL" id="QBD75362.1"/>
    </source>
</evidence>
<dbReference type="KEGG" id="kbs:EPA93_04840"/>
<feature type="transmembrane region" description="Helical" evidence="7">
    <location>
        <begin position="80"/>
        <end position="107"/>
    </location>
</feature>
<dbReference type="EMBL" id="CP035758">
    <property type="protein sequence ID" value="QBD75362.1"/>
    <property type="molecule type" value="Genomic_DNA"/>
</dbReference>
<dbReference type="PROSITE" id="PS50850">
    <property type="entry name" value="MFS"/>
    <property type="match status" value="1"/>
</dbReference>
<dbReference type="PANTHER" id="PTHR23514:SF3">
    <property type="entry name" value="BYPASS OF STOP CODON PROTEIN 6"/>
    <property type="match status" value="1"/>
</dbReference>
<evidence type="ECO:0000256" key="5">
    <source>
        <dbReference type="ARBA" id="ARBA00022989"/>
    </source>
</evidence>